<name>A0A7S3Z6F9_9EUKA</name>
<gene>
    <name evidence="1" type="ORF">LGLO00237_LOCUS24711</name>
</gene>
<organism evidence="1">
    <name type="scientific">Lotharella globosa</name>
    <dbReference type="NCBI Taxonomy" id="91324"/>
    <lineage>
        <taxon>Eukaryota</taxon>
        <taxon>Sar</taxon>
        <taxon>Rhizaria</taxon>
        <taxon>Cercozoa</taxon>
        <taxon>Chlorarachniophyceae</taxon>
        <taxon>Lotharella</taxon>
    </lineage>
</organism>
<proteinExistence type="predicted"/>
<dbReference type="AlphaFoldDB" id="A0A7S3Z6F9"/>
<evidence type="ECO:0000313" key="1">
    <source>
        <dbReference type="EMBL" id="CAE0673035.1"/>
    </source>
</evidence>
<protein>
    <submittedName>
        <fullName evidence="1">Uncharacterized protein</fullName>
    </submittedName>
</protein>
<reference evidence="1" key="1">
    <citation type="submission" date="2021-01" db="EMBL/GenBank/DDBJ databases">
        <authorList>
            <person name="Corre E."/>
            <person name="Pelletier E."/>
            <person name="Niang G."/>
            <person name="Scheremetjew M."/>
            <person name="Finn R."/>
            <person name="Kale V."/>
            <person name="Holt S."/>
            <person name="Cochrane G."/>
            <person name="Meng A."/>
            <person name="Brown T."/>
            <person name="Cohen L."/>
        </authorList>
    </citation>
    <scope>NUCLEOTIDE SEQUENCE</scope>
    <source>
        <strain evidence="1">CCCM811</strain>
    </source>
</reference>
<accession>A0A7S3Z6F9</accession>
<sequence>MKKIKNKKKNKATKNQTFETYFFKNKIFRYILTPKLFNFKIIGSMITRKDFSSKLLKNNYYVEMSISEILKTFDNYYRIYKLKLSELKYNQFHTNFEVWLF</sequence>
<dbReference type="EMBL" id="HBIV01034648">
    <property type="protein sequence ID" value="CAE0673035.1"/>
    <property type="molecule type" value="Transcribed_RNA"/>
</dbReference>